<evidence type="ECO:0000256" key="1">
    <source>
        <dbReference type="SAM" id="MobiDB-lite"/>
    </source>
</evidence>
<evidence type="ECO:0000313" key="2">
    <source>
        <dbReference type="EMBL" id="CAD5210215.1"/>
    </source>
</evidence>
<organism evidence="2 3">
    <name type="scientific">Bursaphelenchus okinawaensis</name>
    <dbReference type="NCBI Taxonomy" id="465554"/>
    <lineage>
        <taxon>Eukaryota</taxon>
        <taxon>Metazoa</taxon>
        <taxon>Ecdysozoa</taxon>
        <taxon>Nematoda</taxon>
        <taxon>Chromadorea</taxon>
        <taxon>Rhabditida</taxon>
        <taxon>Tylenchina</taxon>
        <taxon>Tylenchomorpha</taxon>
        <taxon>Aphelenchoidea</taxon>
        <taxon>Aphelenchoididae</taxon>
        <taxon>Bursaphelenchus</taxon>
    </lineage>
</organism>
<dbReference type="Proteomes" id="UP000614601">
    <property type="component" value="Unassembled WGS sequence"/>
</dbReference>
<dbReference type="EMBL" id="CAJFDH010000002">
    <property type="protein sequence ID" value="CAD5210215.1"/>
    <property type="molecule type" value="Genomic_DNA"/>
</dbReference>
<reference evidence="2" key="1">
    <citation type="submission" date="2020-09" db="EMBL/GenBank/DDBJ databases">
        <authorList>
            <person name="Kikuchi T."/>
        </authorList>
    </citation>
    <scope>NUCLEOTIDE SEQUENCE</scope>
    <source>
        <strain evidence="2">SH1</strain>
    </source>
</reference>
<evidence type="ECO:0000313" key="3">
    <source>
        <dbReference type="Proteomes" id="UP000614601"/>
    </source>
</evidence>
<name>A0A811K328_9BILA</name>
<dbReference type="AlphaFoldDB" id="A0A811K328"/>
<proteinExistence type="predicted"/>
<protein>
    <submittedName>
        <fullName evidence="2">Uncharacterized protein</fullName>
    </submittedName>
</protein>
<dbReference type="Proteomes" id="UP000783686">
    <property type="component" value="Unassembled WGS sequence"/>
</dbReference>
<comment type="caution">
    <text evidence="2">The sequence shown here is derived from an EMBL/GenBank/DDBJ whole genome shotgun (WGS) entry which is preliminary data.</text>
</comment>
<sequence>MGKGIHLFGNVLIPEGVALLVRKKREKRKEKRGQAQSHPQPPATHMHSRLQASSRHVAKKTNQKPFPEFIITPLSQKTAVFRISGEKSGVSGMGKVSVA</sequence>
<feature type="region of interest" description="Disordered" evidence="1">
    <location>
        <begin position="23"/>
        <end position="69"/>
    </location>
</feature>
<keyword evidence="3" id="KW-1185">Reference proteome</keyword>
<gene>
    <name evidence="2" type="ORF">BOKJ2_LOCUS3076</name>
</gene>
<accession>A0A811K328</accession>
<dbReference type="EMBL" id="CAJFCW020000002">
    <property type="protein sequence ID" value="CAG9090895.1"/>
    <property type="molecule type" value="Genomic_DNA"/>
</dbReference>